<dbReference type="SUPFAM" id="SSF63825">
    <property type="entry name" value="YWTD domain"/>
    <property type="match status" value="1"/>
</dbReference>
<evidence type="ECO:0008006" key="5">
    <source>
        <dbReference type="Google" id="ProtNLM"/>
    </source>
</evidence>
<dbReference type="Gene3D" id="2.120.10.30">
    <property type="entry name" value="TolB, C-terminal domain"/>
    <property type="match status" value="1"/>
</dbReference>
<keyword evidence="4" id="KW-1185">Reference proteome</keyword>
<evidence type="ECO:0000313" key="3">
    <source>
        <dbReference type="EMBL" id="MBF9222528.1"/>
    </source>
</evidence>
<dbReference type="PANTHER" id="PTHR13833:SF71">
    <property type="entry name" value="NHL DOMAIN-CONTAINING PROTEIN"/>
    <property type="match status" value="1"/>
</dbReference>
<gene>
    <name evidence="3" type="ORF">I2H31_15600</name>
</gene>
<feature type="chain" id="PRO_5047052046" description="NHL repeat-containing protein" evidence="2">
    <location>
        <begin position="27"/>
        <end position="192"/>
    </location>
</feature>
<keyword evidence="2" id="KW-0732">Signal</keyword>
<dbReference type="Proteomes" id="UP000618931">
    <property type="component" value="Unassembled WGS sequence"/>
</dbReference>
<dbReference type="EMBL" id="JADQDM010000008">
    <property type="protein sequence ID" value="MBF9222528.1"/>
    <property type="molecule type" value="Genomic_DNA"/>
</dbReference>
<protein>
    <recommendedName>
        <fullName evidence="5">NHL repeat-containing protein</fullName>
    </recommendedName>
</protein>
<dbReference type="Pfam" id="PF01436">
    <property type="entry name" value="NHL"/>
    <property type="match status" value="1"/>
</dbReference>
<name>A0ABS0I6E1_9BACT</name>
<accession>A0ABS0I6E1</accession>
<sequence>MKHVSILRRGRLLLALLTTGFFTAHAQTGGVRIGTAGAPDASAVLDVVSTTQGFLPPRLTSAQRAAIASPAAGLMVYQTNGTRGIYYYDGTAWVNLTDGKVPDANGLTGPPPPNGGVVSTLAGAAGLDGSADGTGAAARFYYPAGVAVDAAGTVYVADQFNRTIRKTTAAGVVSTLAGLAGASGSADGTGAA</sequence>
<feature type="signal peptide" evidence="2">
    <location>
        <begin position="1"/>
        <end position="26"/>
    </location>
</feature>
<proteinExistence type="predicted"/>
<reference evidence="3 4" key="1">
    <citation type="submission" date="2020-11" db="EMBL/GenBank/DDBJ databases">
        <authorList>
            <person name="Kim M.K."/>
        </authorList>
    </citation>
    <scope>NUCLEOTIDE SEQUENCE [LARGE SCALE GENOMIC DNA]</scope>
    <source>
        <strain evidence="3 4">BT662</strain>
    </source>
</reference>
<organism evidence="3 4">
    <name type="scientific">Hymenobacter ruricola</name>
    <dbReference type="NCBI Taxonomy" id="2791023"/>
    <lineage>
        <taxon>Bacteria</taxon>
        <taxon>Pseudomonadati</taxon>
        <taxon>Bacteroidota</taxon>
        <taxon>Cytophagia</taxon>
        <taxon>Cytophagales</taxon>
        <taxon>Hymenobacteraceae</taxon>
        <taxon>Hymenobacter</taxon>
    </lineage>
</organism>
<comment type="caution">
    <text evidence="3">The sequence shown here is derived from an EMBL/GenBank/DDBJ whole genome shotgun (WGS) entry which is preliminary data.</text>
</comment>
<dbReference type="PANTHER" id="PTHR13833">
    <property type="match status" value="1"/>
</dbReference>
<dbReference type="InterPro" id="IPR001258">
    <property type="entry name" value="NHL_repeat"/>
</dbReference>
<keyword evidence="1" id="KW-0677">Repeat</keyword>
<dbReference type="InterPro" id="IPR011042">
    <property type="entry name" value="6-blade_b-propeller_TolB-like"/>
</dbReference>
<evidence type="ECO:0000256" key="1">
    <source>
        <dbReference type="ARBA" id="ARBA00022737"/>
    </source>
</evidence>
<evidence type="ECO:0000256" key="2">
    <source>
        <dbReference type="SAM" id="SignalP"/>
    </source>
</evidence>
<evidence type="ECO:0000313" key="4">
    <source>
        <dbReference type="Proteomes" id="UP000618931"/>
    </source>
</evidence>
<feature type="non-terminal residue" evidence="3">
    <location>
        <position position="192"/>
    </location>
</feature>